<dbReference type="Pfam" id="PF01433">
    <property type="entry name" value="Peptidase_M1"/>
    <property type="match status" value="1"/>
</dbReference>
<sequence>MSNIQSTQETIVGSPSNDREILPSAVRPINYELWLQPNLLSFTFDGTVSISVSVHDDTHKVVLNCKHLSIHKASVAQGDLEQTANSIKFDTDMETVTGVHNDHQKGFYGSRYVDAEGNKQCYVATHFEACHARQAFPSFDEPVLKATFDCTLVVDADLVALSNTNVISSTPLVNTAGRSIKVVKFARTPIMSTCLLAFAVGDFESIETVAKPSGKNPITIRVSSLRGSASQGQFALGVGAQTLEYFSEYFDEAYPLPKLDMIALPDLTWDAAMENWGLVIFSNNMLLCNEMTATSKSKKETAHIIARKLAHQWFGNLVTMSWWNDWWLSASFSMFVGWLAIDHCFPEWDIWTGYITKAYSTALRMDSVRSSHPLQVNRKSAKNTHHIFDASRYKGSSVICMLNDFLGGQIFMGGVCTFLQEFKYKNAVMSDLWRHLSLSSGIDIAKLMQAWTEEAGYPLVTIENQEYNAQEKTLTVTLSQSRFLSAGDLKPEEDNVMWWVPITVASHLTGKTGPIKHVLTEKQGFIFFPYDASKNAFWKLNIGAAGLYCVKYQETQIAQISLQLQTNLSAFPAGDRIMLIHNADTLATAGLGPITHALDMIKALALGGESEYNVLCQIKGTLVVLYGVLYHEDAATRKGIKQLGHLVFGDKVAAFGYDFPAGEDHLTSLTRSLVIEGAVSNGVESVQAELLSRFDRALHHNIQGIAYVNALATSDPANVTSVFDALLAIHTHPKTGAREKKKILHALGSVNSPALIDRLLQEVIFDKEILQLQDVATILIGLASGKNDSAVMHPLIWQWFKNNNKKLSALYQDEQVLGFSFAVCTMGLIGEDMLVDVKEWVQGYGLEGEELEARRKDTVGIPVDRALEAICTRTAFANREKGNVTAWVASNF</sequence>
<dbReference type="PRINTS" id="PR00756">
    <property type="entry name" value="ALADIPTASE"/>
</dbReference>
<evidence type="ECO:0000256" key="8">
    <source>
        <dbReference type="PIRSR" id="PIRSR634016-3"/>
    </source>
</evidence>
<feature type="domain" description="ERAP1-like C-terminal" evidence="12">
    <location>
        <begin position="538"/>
        <end position="844"/>
    </location>
</feature>
<evidence type="ECO:0000256" key="5">
    <source>
        <dbReference type="ARBA" id="ARBA00022801"/>
    </source>
</evidence>
<comment type="cofactor">
    <cofactor evidence="8 10">
        <name>Zn(2+)</name>
        <dbReference type="ChEBI" id="CHEBI:29105"/>
    </cofactor>
    <text evidence="8 10">Binds 1 zinc ion per subunit.</text>
</comment>
<dbReference type="GO" id="GO:0070006">
    <property type="term" value="F:metalloaminopeptidase activity"/>
    <property type="evidence" value="ECO:0007669"/>
    <property type="project" value="TreeGrafter"/>
</dbReference>
<dbReference type="SUPFAM" id="SSF55486">
    <property type="entry name" value="Metalloproteases ('zincins'), catalytic domain"/>
    <property type="match status" value="1"/>
</dbReference>
<keyword evidence="4 8" id="KW-0479">Metal-binding</keyword>
<evidence type="ECO:0000259" key="12">
    <source>
        <dbReference type="Pfam" id="PF11838"/>
    </source>
</evidence>
<dbReference type="InterPro" id="IPR014782">
    <property type="entry name" value="Peptidase_M1_dom"/>
</dbReference>
<evidence type="ECO:0000259" key="11">
    <source>
        <dbReference type="Pfam" id="PF01433"/>
    </source>
</evidence>
<feature type="domain" description="Peptidase M1 membrane alanine aminopeptidase" evidence="11">
    <location>
        <begin position="234"/>
        <end position="451"/>
    </location>
</feature>
<dbReference type="Gene3D" id="2.60.40.1910">
    <property type="match status" value="1"/>
</dbReference>
<keyword evidence="6 8" id="KW-0862">Zinc</keyword>
<dbReference type="SUPFAM" id="SSF63737">
    <property type="entry name" value="Leukotriene A4 hydrolase N-terminal domain"/>
    <property type="match status" value="1"/>
</dbReference>
<dbReference type="OrthoDB" id="10031169at2759"/>
<evidence type="ECO:0000256" key="6">
    <source>
        <dbReference type="ARBA" id="ARBA00022833"/>
    </source>
</evidence>
<dbReference type="GO" id="GO:0008270">
    <property type="term" value="F:zinc ion binding"/>
    <property type="evidence" value="ECO:0007669"/>
    <property type="project" value="UniProtKB-UniRule"/>
</dbReference>
<dbReference type="InterPro" id="IPR034016">
    <property type="entry name" value="M1_APN-typ"/>
</dbReference>
<evidence type="ECO:0000256" key="9">
    <source>
        <dbReference type="PIRSR" id="PIRSR634016-4"/>
    </source>
</evidence>
<feature type="site" description="Transition state stabilizer" evidence="9">
    <location>
        <position position="393"/>
    </location>
</feature>
<dbReference type="STRING" id="246404.A0A507EUC4"/>
<keyword evidence="3 10" id="KW-0645">Protease</keyword>
<dbReference type="PANTHER" id="PTHR11533:SF174">
    <property type="entry name" value="PUROMYCIN-SENSITIVE AMINOPEPTIDASE-RELATED"/>
    <property type="match status" value="1"/>
</dbReference>
<dbReference type="GO" id="GO:0042277">
    <property type="term" value="F:peptide binding"/>
    <property type="evidence" value="ECO:0007669"/>
    <property type="project" value="TreeGrafter"/>
</dbReference>
<feature type="domain" description="Aminopeptidase N-like N-terminal" evidence="13">
    <location>
        <begin position="28"/>
        <end position="195"/>
    </location>
</feature>
<comment type="similarity">
    <text evidence="1 10">Belongs to the peptidase M1 family.</text>
</comment>
<protein>
    <recommendedName>
        <fullName evidence="10">Aminopeptidase</fullName>
        <ecNumber evidence="10">3.4.11.-</ecNumber>
    </recommendedName>
</protein>
<gene>
    <name evidence="14" type="ORF">CcCBS67573_g07482</name>
</gene>
<evidence type="ECO:0000313" key="14">
    <source>
        <dbReference type="EMBL" id="TPX67464.1"/>
    </source>
</evidence>
<dbReference type="Gene3D" id="1.10.390.10">
    <property type="entry name" value="Neutral Protease Domain 2"/>
    <property type="match status" value="1"/>
</dbReference>
<dbReference type="InterPro" id="IPR045357">
    <property type="entry name" value="Aminopeptidase_N-like_N"/>
</dbReference>
<evidence type="ECO:0000313" key="15">
    <source>
        <dbReference type="Proteomes" id="UP000320333"/>
    </source>
</evidence>
<feature type="binding site" evidence="8">
    <location>
        <position position="311"/>
    </location>
    <ligand>
        <name>Zn(2+)</name>
        <dbReference type="ChEBI" id="CHEBI:29105"/>
        <note>catalytic</note>
    </ligand>
</feature>
<dbReference type="GO" id="GO:0006508">
    <property type="term" value="P:proteolysis"/>
    <property type="evidence" value="ECO:0007669"/>
    <property type="project" value="UniProtKB-KW"/>
</dbReference>
<dbReference type="Pfam" id="PF11838">
    <property type="entry name" value="ERAP1_C"/>
    <property type="match status" value="1"/>
</dbReference>
<dbReference type="InterPro" id="IPR042097">
    <property type="entry name" value="Aminopeptidase_N-like_N_sf"/>
</dbReference>
<dbReference type="InterPro" id="IPR001930">
    <property type="entry name" value="Peptidase_M1"/>
</dbReference>
<evidence type="ECO:0000256" key="1">
    <source>
        <dbReference type="ARBA" id="ARBA00010136"/>
    </source>
</evidence>
<dbReference type="Gene3D" id="1.25.50.20">
    <property type="match status" value="1"/>
</dbReference>
<proteinExistence type="inferred from homology"/>
<evidence type="ECO:0000256" key="7">
    <source>
        <dbReference type="ARBA" id="ARBA00023049"/>
    </source>
</evidence>
<keyword evidence="7 10" id="KW-0482">Metalloprotease</keyword>
<evidence type="ECO:0000259" key="13">
    <source>
        <dbReference type="Pfam" id="PF17900"/>
    </source>
</evidence>
<comment type="caution">
    <text evidence="14">The sequence shown here is derived from an EMBL/GenBank/DDBJ whole genome shotgun (WGS) entry which is preliminary data.</text>
</comment>
<dbReference type="Proteomes" id="UP000320333">
    <property type="component" value="Unassembled WGS sequence"/>
</dbReference>
<dbReference type="Gene3D" id="2.60.40.1730">
    <property type="entry name" value="tricorn interacting facor f3 domain"/>
    <property type="match status" value="2"/>
</dbReference>
<name>A0A507EUC4_9FUNG</name>
<evidence type="ECO:0000256" key="4">
    <source>
        <dbReference type="ARBA" id="ARBA00022723"/>
    </source>
</evidence>
<dbReference type="AlphaFoldDB" id="A0A507EUC4"/>
<dbReference type="FunFam" id="1.10.390.10:FF:000006">
    <property type="entry name" value="Puromycin-sensitive aminopeptidase"/>
    <property type="match status" value="1"/>
</dbReference>
<evidence type="ECO:0000256" key="3">
    <source>
        <dbReference type="ARBA" id="ARBA00022670"/>
    </source>
</evidence>
<dbReference type="GO" id="GO:0016020">
    <property type="term" value="C:membrane"/>
    <property type="evidence" value="ECO:0007669"/>
    <property type="project" value="TreeGrafter"/>
</dbReference>
<accession>A0A507EUC4</accession>
<keyword evidence="2 10" id="KW-0031">Aminopeptidase</keyword>
<reference evidence="14 15" key="1">
    <citation type="journal article" date="2019" name="Sci. Rep.">
        <title>Comparative genomics of chytrid fungi reveal insights into the obligate biotrophic and pathogenic lifestyle of Synchytrium endobioticum.</title>
        <authorList>
            <person name="van de Vossenberg B.T.L.H."/>
            <person name="Warris S."/>
            <person name="Nguyen H.D.T."/>
            <person name="van Gent-Pelzer M.P.E."/>
            <person name="Joly D.L."/>
            <person name="van de Geest H.C."/>
            <person name="Bonants P.J.M."/>
            <person name="Smith D.S."/>
            <person name="Levesque C.A."/>
            <person name="van der Lee T.A.J."/>
        </authorList>
    </citation>
    <scope>NUCLEOTIDE SEQUENCE [LARGE SCALE GENOMIC DNA]</scope>
    <source>
        <strain evidence="14 15">CBS 675.73</strain>
    </source>
</reference>
<dbReference type="GO" id="GO:0043171">
    <property type="term" value="P:peptide catabolic process"/>
    <property type="evidence" value="ECO:0007669"/>
    <property type="project" value="TreeGrafter"/>
</dbReference>
<dbReference type="Pfam" id="PF17900">
    <property type="entry name" value="Peptidase_M1_N"/>
    <property type="match status" value="1"/>
</dbReference>
<dbReference type="EMBL" id="QEAP01000395">
    <property type="protein sequence ID" value="TPX67464.1"/>
    <property type="molecule type" value="Genomic_DNA"/>
</dbReference>
<dbReference type="GO" id="GO:0005615">
    <property type="term" value="C:extracellular space"/>
    <property type="evidence" value="ECO:0007669"/>
    <property type="project" value="TreeGrafter"/>
</dbReference>
<dbReference type="InterPro" id="IPR024571">
    <property type="entry name" value="ERAP1-like_C_dom"/>
</dbReference>
<dbReference type="CDD" id="cd09601">
    <property type="entry name" value="M1_APN-Q_like"/>
    <property type="match status" value="1"/>
</dbReference>
<dbReference type="InterPro" id="IPR050344">
    <property type="entry name" value="Peptidase_M1_aminopeptidases"/>
</dbReference>
<keyword evidence="15" id="KW-1185">Reference proteome</keyword>
<dbReference type="EC" id="3.4.11.-" evidence="10"/>
<keyword evidence="5 10" id="KW-0378">Hydrolase</keyword>
<evidence type="ECO:0000256" key="10">
    <source>
        <dbReference type="RuleBase" id="RU364040"/>
    </source>
</evidence>
<dbReference type="GO" id="GO:0005737">
    <property type="term" value="C:cytoplasm"/>
    <property type="evidence" value="ECO:0007669"/>
    <property type="project" value="TreeGrafter"/>
</dbReference>
<dbReference type="InterPro" id="IPR027268">
    <property type="entry name" value="Peptidase_M4/M1_CTD_sf"/>
</dbReference>
<dbReference type="PANTHER" id="PTHR11533">
    <property type="entry name" value="PROTEASE M1 ZINC METALLOPROTEASE"/>
    <property type="match status" value="1"/>
</dbReference>
<organism evidence="14 15">
    <name type="scientific">Chytriomyces confervae</name>
    <dbReference type="NCBI Taxonomy" id="246404"/>
    <lineage>
        <taxon>Eukaryota</taxon>
        <taxon>Fungi</taxon>
        <taxon>Fungi incertae sedis</taxon>
        <taxon>Chytridiomycota</taxon>
        <taxon>Chytridiomycota incertae sedis</taxon>
        <taxon>Chytridiomycetes</taxon>
        <taxon>Chytridiales</taxon>
        <taxon>Chytriomycetaceae</taxon>
        <taxon>Chytriomyces</taxon>
    </lineage>
</organism>
<evidence type="ECO:0000256" key="2">
    <source>
        <dbReference type="ARBA" id="ARBA00022438"/>
    </source>
</evidence>